<comment type="similarity">
    <text evidence="1">Belongs to the ATP-dependent AMP-binding enzyme family.</text>
</comment>
<evidence type="ECO:0000256" key="1">
    <source>
        <dbReference type="ARBA" id="ARBA00006432"/>
    </source>
</evidence>
<dbReference type="Gene3D" id="3.40.50.12780">
    <property type="entry name" value="N-terminal domain of ligase-like"/>
    <property type="match status" value="1"/>
</dbReference>
<dbReference type="Proteomes" id="UP000694865">
    <property type="component" value="Unplaced"/>
</dbReference>
<dbReference type="InterPro" id="IPR045851">
    <property type="entry name" value="AMP-bd_C_sf"/>
</dbReference>
<dbReference type="Gene3D" id="3.30.300.30">
    <property type="match status" value="1"/>
</dbReference>
<dbReference type="SUPFAM" id="SSF56801">
    <property type="entry name" value="Acetyl-CoA synthetase-like"/>
    <property type="match status" value="1"/>
</dbReference>
<gene>
    <name evidence="5" type="primary">LOC100376389</name>
</gene>
<protein>
    <submittedName>
        <fullName evidence="5">Very long-chain acyl-CoA synthetase-like</fullName>
    </submittedName>
</protein>
<dbReference type="PANTHER" id="PTHR43107">
    <property type="entry name" value="LONG-CHAIN FATTY ACID TRANSPORT PROTEIN"/>
    <property type="match status" value="1"/>
</dbReference>
<feature type="domain" description="AMP-binding enzyme C-terminal" evidence="3">
    <location>
        <begin position="182"/>
        <end position="258"/>
    </location>
</feature>
<keyword evidence="2" id="KW-0436">Ligase</keyword>
<dbReference type="Pfam" id="PF13193">
    <property type="entry name" value="AMP-binding_C"/>
    <property type="match status" value="1"/>
</dbReference>
<dbReference type="RefSeq" id="XP_002740877.1">
    <property type="nucleotide sequence ID" value="XM_002740831.2"/>
</dbReference>
<organism evidence="4 5">
    <name type="scientific">Saccoglossus kowalevskii</name>
    <name type="common">Acorn worm</name>
    <dbReference type="NCBI Taxonomy" id="10224"/>
    <lineage>
        <taxon>Eukaryota</taxon>
        <taxon>Metazoa</taxon>
        <taxon>Hemichordata</taxon>
        <taxon>Enteropneusta</taxon>
        <taxon>Harrimaniidae</taxon>
        <taxon>Saccoglossus</taxon>
    </lineage>
</organism>
<sequence length="306" mass="34822">MIYLCNIVYGHPEDKKHSVRVAIGNGLRPDIWERFQKRFNIPVICEFYGATEAPFFSANTDNTVGAIGKFTPIWKLITGLTLIKYDYETAEPIRDAKGRCIPVSRGKVGLLLCPINDRARYDGYSGDKKLSEQKVVRNVFKEGDAYFNSGDLLMLDKNYYLHFVDRLGDTFRWKGENVATTEVSEIVTLFPDIKEANVYGVKVPGQDGRAGMAAIILEDDQVFRLKEFYDYITSSLPLYACPRFLRVMKTLETTGTYKYKKGDLVREGFDPNKVKEPMYFIDLNANTYSPLDEISFGKIVAGKSRL</sequence>
<reference evidence="5" key="1">
    <citation type="submission" date="2025-08" db="UniProtKB">
        <authorList>
            <consortium name="RefSeq"/>
        </authorList>
    </citation>
    <scope>IDENTIFICATION</scope>
    <source>
        <tissue evidence="5">Testes</tissue>
    </source>
</reference>
<dbReference type="PANTHER" id="PTHR43107:SF22">
    <property type="entry name" value="VERY LONG-CHAIN ACYL-COA SYNTHETASE"/>
    <property type="match status" value="1"/>
</dbReference>
<dbReference type="InterPro" id="IPR042099">
    <property type="entry name" value="ANL_N_sf"/>
</dbReference>
<proteinExistence type="inferred from homology"/>
<evidence type="ECO:0000256" key="2">
    <source>
        <dbReference type="ARBA" id="ARBA00022598"/>
    </source>
</evidence>
<evidence type="ECO:0000313" key="5">
    <source>
        <dbReference type="RefSeq" id="XP_002740877.1"/>
    </source>
</evidence>
<evidence type="ECO:0000259" key="3">
    <source>
        <dbReference type="Pfam" id="PF13193"/>
    </source>
</evidence>
<name>A0ABM0GZJ3_SACKO</name>
<keyword evidence="4" id="KW-1185">Reference proteome</keyword>
<accession>A0ABM0GZJ3</accession>
<dbReference type="GeneID" id="100376389"/>
<dbReference type="InterPro" id="IPR025110">
    <property type="entry name" value="AMP-bd_C"/>
</dbReference>
<evidence type="ECO:0000313" key="4">
    <source>
        <dbReference type="Proteomes" id="UP000694865"/>
    </source>
</evidence>